<evidence type="ECO:0000313" key="3">
    <source>
        <dbReference type="Proteomes" id="UP000608154"/>
    </source>
</evidence>
<dbReference type="AlphaFoldDB" id="A0A916TV20"/>
<feature type="domain" description="BioF2-like acetyltransferase" evidence="1">
    <location>
        <begin position="154"/>
        <end position="297"/>
    </location>
</feature>
<name>A0A916TV20_9SPHN</name>
<comment type="caution">
    <text evidence="2">The sequence shown here is derived from an EMBL/GenBank/DDBJ whole genome shotgun (WGS) entry which is preliminary data.</text>
</comment>
<dbReference type="Proteomes" id="UP000608154">
    <property type="component" value="Unassembled WGS sequence"/>
</dbReference>
<dbReference type="EMBL" id="BMHK01000020">
    <property type="protein sequence ID" value="GGC07678.1"/>
    <property type="molecule type" value="Genomic_DNA"/>
</dbReference>
<evidence type="ECO:0000313" key="2">
    <source>
        <dbReference type="EMBL" id="GGC07678.1"/>
    </source>
</evidence>
<sequence>MRRHLLDPSDLDADLLALWKQFCDGNSLYHSPFYRPQFTQAVALARPDARVAVLEERGDVVGFFPFHLTRSGTGKPIGGHINDYHGPILAPGVEPSAHALLQAAGISAYDYNHLPAAFTALTAGAHTFSISPQMDLSDGFEAYLARKGSQWWGKVKREVRRRKRKAEDAFGPVRFVFHDPSDRAYSVHVAMKNTQYERMGLRATMGDGWAGKVLETLRHMQEPDFAGIMSTLYAGDRLIAGHVGLRSATVLHWWFPSYDLSLSKLGPGISLIHECMLSMREHGLAIVDFGKGDEDFKMYFADRHEKLCEGSISHAGSMAATLRQGTDALVGFAERLPLGRFKTYPRRAVARLISGVNLPEEVG</sequence>
<dbReference type="Gene3D" id="3.40.630.30">
    <property type="match status" value="1"/>
</dbReference>
<proteinExistence type="predicted"/>
<reference evidence="2" key="2">
    <citation type="submission" date="2020-09" db="EMBL/GenBank/DDBJ databases">
        <authorList>
            <person name="Sun Q."/>
            <person name="Zhou Y."/>
        </authorList>
    </citation>
    <scope>NUCLEOTIDE SEQUENCE</scope>
    <source>
        <strain evidence="2">CGMCC 1.15095</strain>
    </source>
</reference>
<gene>
    <name evidence="2" type="ORF">GCM10011494_27890</name>
</gene>
<reference evidence="2" key="1">
    <citation type="journal article" date="2014" name="Int. J. Syst. Evol. Microbiol.">
        <title>Complete genome sequence of Corynebacterium casei LMG S-19264T (=DSM 44701T), isolated from a smear-ripened cheese.</title>
        <authorList>
            <consortium name="US DOE Joint Genome Institute (JGI-PGF)"/>
            <person name="Walter F."/>
            <person name="Albersmeier A."/>
            <person name="Kalinowski J."/>
            <person name="Ruckert C."/>
        </authorList>
    </citation>
    <scope>NUCLEOTIDE SEQUENCE</scope>
    <source>
        <strain evidence="2">CGMCC 1.15095</strain>
    </source>
</reference>
<dbReference type="InterPro" id="IPR038740">
    <property type="entry name" value="BioF2-like_GNAT_dom"/>
</dbReference>
<protein>
    <submittedName>
        <fullName evidence="2">Cellulose biosynthesis protein CelD</fullName>
    </submittedName>
</protein>
<dbReference type="InterPro" id="IPR016181">
    <property type="entry name" value="Acyl_CoA_acyltransferase"/>
</dbReference>
<organism evidence="2 3">
    <name type="scientific">Novosphingobium endophyticum</name>
    <dbReference type="NCBI Taxonomy" id="1955250"/>
    <lineage>
        <taxon>Bacteria</taxon>
        <taxon>Pseudomonadati</taxon>
        <taxon>Pseudomonadota</taxon>
        <taxon>Alphaproteobacteria</taxon>
        <taxon>Sphingomonadales</taxon>
        <taxon>Sphingomonadaceae</taxon>
        <taxon>Novosphingobium</taxon>
    </lineage>
</organism>
<dbReference type="SUPFAM" id="SSF55729">
    <property type="entry name" value="Acyl-CoA N-acyltransferases (Nat)"/>
    <property type="match status" value="1"/>
</dbReference>
<evidence type="ECO:0000259" key="1">
    <source>
        <dbReference type="Pfam" id="PF13480"/>
    </source>
</evidence>
<accession>A0A916TV20</accession>
<dbReference type="Pfam" id="PF13480">
    <property type="entry name" value="Acetyltransf_6"/>
    <property type="match status" value="1"/>
</dbReference>
<keyword evidence="3" id="KW-1185">Reference proteome</keyword>